<dbReference type="InterPro" id="IPR052157">
    <property type="entry name" value="BCAA_transport_permease"/>
</dbReference>
<keyword evidence="2" id="KW-0813">Transport</keyword>
<evidence type="ECO:0000256" key="3">
    <source>
        <dbReference type="ARBA" id="ARBA00022475"/>
    </source>
</evidence>
<dbReference type="GO" id="GO:0005886">
    <property type="term" value="C:plasma membrane"/>
    <property type="evidence" value="ECO:0007669"/>
    <property type="project" value="UniProtKB-SubCell"/>
</dbReference>
<dbReference type="GO" id="GO:0022857">
    <property type="term" value="F:transmembrane transporter activity"/>
    <property type="evidence" value="ECO:0007669"/>
    <property type="project" value="InterPro"/>
</dbReference>
<feature type="transmembrane region" description="Helical" evidence="9">
    <location>
        <begin position="96"/>
        <end position="116"/>
    </location>
</feature>
<keyword evidence="7 9" id="KW-0472">Membrane</keyword>
<proteinExistence type="inferred from homology"/>
<dbReference type="RefSeq" id="WP_109901433.1">
    <property type="nucleotide sequence ID" value="NZ_QGLE01000001.1"/>
</dbReference>
<dbReference type="CDD" id="cd06582">
    <property type="entry name" value="TM_PBP1_LivH_like"/>
    <property type="match status" value="1"/>
</dbReference>
<dbReference type="PANTHER" id="PTHR11795">
    <property type="entry name" value="BRANCHED-CHAIN AMINO ACID TRANSPORT SYSTEM PERMEASE PROTEIN LIVH"/>
    <property type="match status" value="1"/>
</dbReference>
<keyword evidence="5" id="KW-0029">Amino-acid transport</keyword>
<sequence>MEYFIQQLVNALSVGSEYALLALGLAIVFSIIGLVNFAHGELITVAGYAMFFAAATWLPNPWLALPIGIGGAALAAIVFEKVAFRAIRNASTNTGILTAFGVSIIVQNVFIIFVATRPKPVQTPDFLSSMITIGELTVPTLQVLETVVTTIAIAALLIILKKTTVGMAMRAASKDFMAVRLMGIKANWVIQSAFIISGILAGIAAVFIISRRGAVDPFMGSVPVLKAFVACVLGGLGSLQGAVIGGVALGVFEVLLQVTLPQEITAYRDAIVFGVVGLVLVAFPQGLLGRKVELGDKEA</sequence>
<evidence type="ECO:0000313" key="10">
    <source>
        <dbReference type="EMBL" id="PWR25439.1"/>
    </source>
</evidence>
<feature type="transmembrane region" description="Helical" evidence="9">
    <location>
        <begin position="136"/>
        <end position="160"/>
    </location>
</feature>
<reference evidence="10 11" key="1">
    <citation type="submission" date="2018-05" db="EMBL/GenBank/DDBJ databases">
        <title>Zavarzinia sp. HR-AS.</title>
        <authorList>
            <person name="Lee Y."/>
            <person name="Jeon C.O."/>
        </authorList>
    </citation>
    <scope>NUCLEOTIDE SEQUENCE [LARGE SCALE GENOMIC DNA]</scope>
    <source>
        <strain evidence="10 11">HR-AS</strain>
    </source>
</reference>
<feature type="transmembrane region" description="Helical" evidence="9">
    <location>
        <begin position="18"/>
        <end position="35"/>
    </location>
</feature>
<feature type="transmembrane region" description="Helical" evidence="9">
    <location>
        <begin position="270"/>
        <end position="288"/>
    </location>
</feature>
<evidence type="ECO:0000256" key="2">
    <source>
        <dbReference type="ARBA" id="ARBA00022448"/>
    </source>
</evidence>
<evidence type="ECO:0000256" key="1">
    <source>
        <dbReference type="ARBA" id="ARBA00004651"/>
    </source>
</evidence>
<keyword evidence="11" id="KW-1185">Reference proteome</keyword>
<organism evidence="10 11">
    <name type="scientific">Zavarzinia aquatilis</name>
    <dbReference type="NCBI Taxonomy" id="2211142"/>
    <lineage>
        <taxon>Bacteria</taxon>
        <taxon>Pseudomonadati</taxon>
        <taxon>Pseudomonadota</taxon>
        <taxon>Alphaproteobacteria</taxon>
        <taxon>Rhodospirillales</taxon>
        <taxon>Zavarziniaceae</taxon>
        <taxon>Zavarzinia</taxon>
    </lineage>
</organism>
<gene>
    <name evidence="10" type="ORF">DKG74_00185</name>
</gene>
<dbReference type="InterPro" id="IPR001851">
    <property type="entry name" value="ABC_transp_permease"/>
</dbReference>
<evidence type="ECO:0000256" key="7">
    <source>
        <dbReference type="ARBA" id="ARBA00023136"/>
    </source>
</evidence>
<evidence type="ECO:0000256" key="6">
    <source>
        <dbReference type="ARBA" id="ARBA00022989"/>
    </source>
</evidence>
<dbReference type="Pfam" id="PF02653">
    <property type="entry name" value="BPD_transp_2"/>
    <property type="match status" value="1"/>
</dbReference>
<accession>A0A317EET5</accession>
<name>A0A317EET5_9PROT</name>
<evidence type="ECO:0000256" key="9">
    <source>
        <dbReference type="SAM" id="Phobius"/>
    </source>
</evidence>
<evidence type="ECO:0000256" key="5">
    <source>
        <dbReference type="ARBA" id="ARBA00022970"/>
    </source>
</evidence>
<protein>
    <submittedName>
        <fullName evidence="10">Branched-chain amino acid ABC transporter permease</fullName>
    </submittedName>
</protein>
<dbReference type="PANTHER" id="PTHR11795:SF445">
    <property type="entry name" value="AMINO ACID ABC TRANSPORTER PERMEASE PROTEIN"/>
    <property type="match status" value="1"/>
</dbReference>
<keyword evidence="4 9" id="KW-0812">Transmembrane</keyword>
<comment type="caution">
    <text evidence="10">The sequence shown here is derived from an EMBL/GenBank/DDBJ whole genome shotgun (WGS) entry which is preliminary data.</text>
</comment>
<feature type="transmembrane region" description="Helical" evidence="9">
    <location>
        <begin position="227"/>
        <end position="258"/>
    </location>
</feature>
<evidence type="ECO:0000256" key="8">
    <source>
        <dbReference type="ARBA" id="ARBA00037998"/>
    </source>
</evidence>
<evidence type="ECO:0000313" key="11">
    <source>
        <dbReference type="Proteomes" id="UP000245461"/>
    </source>
</evidence>
<dbReference type="AlphaFoldDB" id="A0A317EET5"/>
<evidence type="ECO:0000256" key="4">
    <source>
        <dbReference type="ARBA" id="ARBA00022692"/>
    </source>
</evidence>
<comment type="subcellular location">
    <subcellularLocation>
        <location evidence="1">Cell membrane</location>
        <topology evidence="1">Multi-pass membrane protein</topology>
    </subcellularLocation>
</comment>
<dbReference type="EMBL" id="QGLE01000001">
    <property type="protein sequence ID" value="PWR25439.1"/>
    <property type="molecule type" value="Genomic_DNA"/>
</dbReference>
<comment type="similarity">
    <text evidence="8">Belongs to the binding-protein-dependent transport system permease family. LivHM subfamily.</text>
</comment>
<dbReference type="Proteomes" id="UP000245461">
    <property type="component" value="Unassembled WGS sequence"/>
</dbReference>
<keyword evidence="6 9" id="KW-1133">Transmembrane helix</keyword>
<dbReference type="GO" id="GO:0006865">
    <property type="term" value="P:amino acid transport"/>
    <property type="evidence" value="ECO:0007669"/>
    <property type="project" value="UniProtKB-KW"/>
</dbReference>
<feature type="transmembrane region" description="Helical" evidence="9">
    <location>
        <begin position="186"/>
        <end position="207"/>
    </location>
</feature>
<dbReference type="OrthoDB" id="9778908at2"/>
<feature type="transmembrane region" description="Helical" evidence="9">
    <location>
        <begin position="64"/>
        <end position="84"/>
    </location>
</feature>
<keyword evidence="3" id="KW-1003">Cell membrane</keyword>